<evidence type="ECO:0000256" key="1">
    <source>
        <dbReference type="SAM" id="MobiDB-lite"/>
    </source>
</evidence>
<feature type="region of interest" description="Disordered" evidence="1">
    <location>
        <begin position="668"/>
        <end position="687"/>
    </location>
</feature>
<gene>
    <name evidence="2" type="ORF">GCM10023333_40310</name>
</gene>
<sequence length="687" mass="75152">MRKYQLSLLATAMSVALVGCGGDARQHVECDGPSCIELPEKPQDCNKLLYDCETGLPRPPEGPGALMRLATAPLGIGFSGLEIRDGELFFATRGYEEYGNMGANGGYGGFYKQALIGGLYGESIDDVVVHRFRSVERGTDAYANHRIRIAHGAGDETDALIQREYHYLLKADGDDAHLGFGAIEHLQESNLNTGVLESLSQRPVGNRFVASNPEGTEGYLFSFWDTFPGGFTRTQIARAATAPELPPVECEEGVVANCDVPVVQSWDVAGSEFFDLQALQGTAGIAASQMTPWQTPLFAENSVVMSTSKSTSSATWNQSTDGLVADDPYVAALQAVQQDDRFPNPYRYGYQVEITEPTLEIPTVVKHFAMGRFEQHSAVIMPDRQTVYLSQRTEDGVLYRFVADAPEHLSEGTLFAAKVNQDSDTYLDHPERVEFELEWIELGHTSSAQVEAWISDFDGIGLADFVDEQSSYLTLEDVKAWSRWVDAGRPADGHSYPSVEEGGNATTASEPMDDRVAFLESRQAAIAQGATAEWYNLSGLTANLARVEKAIEGTGLSDDVEVAYLYFAIPEFFGSMAQALDASHKPTGSAPSGDIRLDYSNAKCGGIYRMPVQEGYEVTRIEPVIMGGDLPFADHQYRCDWDQITSPQEIVVRNDGILIVAEEYKSSNNGGRGGQQNASMWMFHPVD</sequence>
<dbReference type="Pfam" id="PF05787">
    <property type="entry name" value="PhoX"/>
    <property type="match status" value="1"/>
</dbReference>
<dbReference type="PANTHER" id="PTHR35399">
    <property type="entry name" value="SLR8030 PROTEIN"/>
    <property type="match status" value="1"/>
</dbReference>
<dbReference type="Proteomes" id="UP001499988">
    <property type="component" value="Unassembled WGS sequence"/>
</dbReference>
<evidence type="ECO:0000313" key="3">
    <source>
        <dbReference type="Proteomes" id="UP001499988"/>
    </source>
</evidence>
<dbReference type="PROSITE" id="PS51257">
    <property type="entry name" value="PROKAR_LIPOPROTEIN"/>
    <property type="match status" value="1"/>
</dbReference>
<accession>A0ABP9FJ85</accession>
<evidence type="ECO:0008006" key="4">
    <source>
        <dbReference type="Google" id="ProtNLM"/>
    </source>
</evidence>
<dbReference type="RefSeq" id="WP_345337309.1">
    <property type="nucleotide sequence ID" value="NZ_BAABJZ010000105.1"/>
</dbReference>
<dbReference type="PANTHER" id="PTHR35399:SF2">
    <property type="entry name" value="DUF839 DOMAIN-CONTAINING PROTEIN"/>
    <property type="match status" value="1"/>
</dbReference>
<comment type="caution">
    <text evidence="2">The sequence shown here is derived from an EMBL/GenBank/DDBJ whole genome shotgun (WGS) entry which is preliminary data.</text>
</comment>
<reference evidence="3" key="1">
    <citation type="journal article" date="2019" name="Int. J. Syst. Evol. Microbiol.">
        <title>The Global Catalogue of Microorganisms (GCM) 10K type strain sequencing project: providing services to taxonomists for standard genome sequencing and annotation.</title>
        <authorList>
            <consortium name="The Broad Institute Genomics Platform"/>
            <consortium name="The Broad Institute Genome Sequencing Center for Infectious Disease"/>
            <person name="Wu L."/>
            <person name="Ma J."/>
        </authorList>
    </citation>
    <scope>NUCLEOTIDE SEQUENCE [LARGE SCALE GENOMIC DNA]</scope>
    <source>
        <strain evidence="3">JCM 18401</strain>
    </source>
</reference>
<protein>
    <recommendedName>
        <fullName evidence="4">Lipoprotein</fullName>
    </recommendedName>
</protein>
<organism evidence="2 3">
    <name type="scientific">Ferrimonas pelagia</name>
    <dbReference type="NCBI Taxonomy" id="1177826"/>
    <lineage>
        <taxon>Bacteria</taxon>
        <taxon>Pseudomonadati</taxon>
        <taxon>Pseudomonadota</taxon>
        <taxon>Gammaproteobacteria</taxon>
        <taxon>Alteromonadales</taxon>
        <taxon>Ferrimonadaceae</taxon>
        <taxon>Ferrimonas</taxon>
    </lineage>
</organism>
<name>A0ABP9FJ85_9GAMM</name>
<proteinExistence type="predicted"/>
<keyword evidence="3" id="KW-1185">Reference proteome</keyword>
<dbReference type="EMBL" id="BAABJZ010000105">
    <property type="protein sequence ID" value="GAA4902176.1"/>
    <property type="molecule type" value="Genomic_DNA"/>
</dbReference>
<evidence type="ECO:0000313" key="2">
    <source>
        <dbReference type="EMBL" id="GAA4902176.1"/>
    </source>
</evidence>
<dbReference type="InterPro" id="IPR008557">
    <property type="entry name" value="PhoX"/>
</dbReference>